<reference evidence="3 4" key="1">
    <citation type="submission" date="2019-03" db="EMBL/GenBank/DDBJ databases">
        <authorList>
            <person name="He R.-H."/>
        </authorList>
    </citation>
    <scope>NUCLEOTIDE SEQUENCE [LARGE SCALE GENOMIC DNA]</scope>
    <source>
        <strain evidence="4">SH 714</strain>
    </source>
</reference>
<dbReference type="EMBL" id="SOPW01000016">
    <property type="protein sequence ID" value="TFB14643.1"/>
    <property type="molecule type" value="Genomic_DNA"/>
</dbReference>
<sequence length="286" mass="32566">MSVSYIIMALAIAWMIVYLLRPNTVTVHFYYFPIILAAWYWKILGGIAVGLISGILAGPLMLVDVAENVNQLTFSWVLRLVFFVAVGSFIGLLFKQIQKNSQEILDQQREIIIQSHMANMDGLTLIPNRRNFDQVLSEEYMKVSHETSLSLIMIDIDQFKQYNDTYGHIKGDECLIKVAQVIQSSLNRPTDYFARYGGEEFVVILPATDEQGALKVAENIRQNVERLMIPHETSHIKPYVTISLGVETMHPQSGYEAKQLLDRADQALYQAKSQGRNQVMVYKEKA</sequence>
<keyword evidence="4" id="KW-1185">Reference proteome</keyword>
<dbReference type="Proteomes" id="UP000297975">
    <property type="component" value="Unassembled WGS sequence"/>
</dbReference>
<dbReference type="InterPro" id="IPR000160">
    <property type="entry name" value="GGDEF_dom"/>
</dbReference>
<dbReference type="CDD" id="cd01949">
    <property type="entry name" value="GGDEF"/>
    <property type="match status" value="1"/>
</dbReference>
<dbReference type="NCBIfam" id="TIGR00254">
    <property type="entry name" value="GGDEF"/>
    <property type="match status" value="1"/>
</dbReference>
<dbReference type="Gene3D" id="3.30.70.270">
    <property type="match status" value="1"/>
</dbReference>
<feature type="domain" description="GGDEF" evidence="2">
    <location>
        <begin position="147"/>
        <end position="284"/>
    </location>
</feature>
<dbReference type="InterPro" id="IPR043128">
    <property type="entry name" value="Rev_trsase/Diguanyl_cyclase"/>
</dbReference>
<evidence type="ECO:0000259" key="2">
    <source>
        <dbReference type="PROSITE" id="PS50887"/>
    </source>
</evidence>
<organism evidence="3 4">
    <name type="scientific">Filobacillus milosensis</name>
    <dbReference type="NCBI Taxonomy" id="94137"/>
    <lineage>
        <taxon>Bacteria</taxon>
        <taxon>Bacillati</taxon>
        <taxon>Bacillota</taxon>
        <taxon>Bacilli</taxon>
        <taxon>Bacillales</taxon>
        <taxon>Bacillaceae</taxon>
        <taxon>Filobacillus</taxon>
    </lineage>
</organism>
<dbReference type="InterPro" id="IPR029787">
    <property type="entry name" value="Nucleotide_cyclase"/>
</dbReference>
<comment type="caution">
    <text evidence="3">The sequence shown here is derived from an EMBL/GenBank/DDBJ whole genome shotgun (WGS) entry which is preliminary data.</text>
</comment>
<evidence type="ECO:0000313" key="3">
    <source>
        <dbReference type="EMBL" id="TFB14643.1"/>
    </source>
</evidence>
<evidence type="ECO:0000256" key="1">
    <source>
        <dbReference type="SAM" id="Phobius"/>
    </source>
</evidence>
<feature type="transmembrane region" description="Helical" evidence="1">
    <location>
        <begin position="39"/>
        <end position="62"/>
    </location>
</feature>
<dbReference type="SUPFAM" id="SSF55073">
    <property type="entry name" value="Nucleotide cyclase"/>
    <property type="match status" value="1"/>
</dbReference>
<dbReference type="GO" id="GO:0005886">
    <property type="term" value="C:plasma membrane"/>
    <property type="evidence" value="ECO:0007669"/>
    <property type="project" value="TreeGrafter"/>
</dbReference>
<dbReference type="PANTHER" id="PTHR45138">
    <property type="entry name" value="REGULATORY COMPONENTS OF SENSORY TRANSDUCTION SYSTEM"/>
    <property type="match status" value="1"/>
</dbReference>
<dbReference type="GO" id="GO:1902201">
    <property type="term" value="P:negative regulation of bacterial-type flagellum-dependent cell motility"/>
    <property type="evidence" value="ECO:0007669"/>
    <property type="project" value="TreeGrafter"/>
</dbReference>
<accession>A0A4Y8II23</accession>
<keyword evidence="1" id="KW-1133">Transmembrane helix</keyword>
<feature type="transmembrane region" description="Helical" evidence="1">
    <location>
        <begin position="6"/>
        <end position="32"/>
    </location>
</feature>
<dbReference type="PANTHER" id="PTHR45138:SF9">
    <property type="entry name" value="DIGUANYLATE CYCLASE DGCM-RELATED"/>
    <property type="match status" value="1"/>
</dbReference>
<dbReference type="InterPro" id="IPR050469">
    <property type="entry name" value="Diguanylate_Cyclase"/>
</dbReference>
<dbReference type="GO" id="GO:0043709">
    <property type="term" value="P:cell adhesion involved in single-species biofilm formation"/>
    <property type="evidence" value="ECO:0007669"/>
    <property type="project" value="TreeGrafter"/>
</dbReference>
<dbReference type="AlphaFoldDB" id="A0A4Y8II23"/>
<dbReference type="SMART" id="SM00267">
    <property type="entry name" value="GGDEF"/>
    <property type="match status" value="1"/>
</dbReference>
<evidence type="ECO:0000313" key="4">
    <source>
        <dbReference type="Proteomes" id="UP000297975"/>
    </source>
</evidence>
<keyword evidence="1" id="KW-0472">Membrane</keyword>
<name>A0A4Y8II23_9BACI</name>
<gene>
    <name evidence="3" type="ORF">E3U55_13535</name>
</gene>
<protein>
    <submittedName>
        <fullName evidence="3">Diguanylate cyclase</fullName>
    </submittedName>
</protein>
<dbReference type="PROSITE" id="PS50887">
    <property type="entry name" value="GGDEF"/>
    <property type="match status" value="1"/>
</dbReference>
<dbReference type="GO" id="GO:0052621">
    <property type="term" value="F:diguanylate cyclase activity"/>
    <property type="evidence" value="ECO:0007669"/>
    <property type="project" value="TreeGrafter"/>
</dbReference>
<proteinExistence type="predicted"/>
<keyword evidence="1" id="KW-0812">Transmembrane</keyword>
<dbReference type="Pfam" id="PF00990">
    <property type="entry name" value="GGDEF"/>
    <property type="match status" value="1"/>
</dbReference>
<feature type="transmembrane region" description="Helical" evidence="1">
    <location>
        <begin position="74"/>
        <end position="94"/>
    </location>
</feature>
<dbReference type="FunFam" id="3.30.70.270:FF:000001">
    <property type="entry name" value="Diguanylate cyclase domain protein"/>
    <property type="match status" value="1"/>
</dbReference>